<reference evidence="1 2" key="1">
    <citation type="submission" date="2014-04" db="EMBL/GenBank/DDBJ databases">
        <title>Genome evolution of avian class.</title>
        <authorList>
            <person name="Zhang G."/>
            <person name="Li C."/>
        </authorList>
    </citation>
    <scope>NUCLEOTIDE SEQUENCE [LARGE SCALE GENOMIC DNA]</scope>
    <source>
        <strain evidence="1">BGI_AS28</strain>
    </source>
</reference>
<sequence length="48" mass="5762">HLPCSENQHLWITCQLQVHSFEFYHRSVLPFDSLLWCLISNTLLIYSK</sequence>
<protein>
    <submittedName>
        <fullName evidence="1">Uncharacterized protein</fullName>
    </submittedName>
</protein>
<dbReference type="AlphaFoldDB" id="A0A093NWE9"/>
<keyword evidence="2" id="KW-1185">Reference proteome</keyword>
<evidence type="ECO:0000313" key="2">
    <source>
        <dbReference type="Proteomes" id="UP000054081"/>
    </source>
</evidence>
<feature type="non-terminal residue" evidence="1">
    <location>
        <position position="1"/>
    </location>
</feature>
<proteinExistence type="predicted"/>
<organism evidence="1 2">
    <name type="scientific">Pygoscelis adeliae</name>
    <name type="common">Adelie penguin</name>
    <dbReference type="NCBI Taxonomy" id="9238"/>
    <lineage>
        <taxon>Eukaryota</taxon>
        <taxon>Metazoa</taxon>
        <taxon>Chordata</taxon>
        <taxon>Craniata</taxon>
        <taxon>Vertebrata</taxon>
        <taxon>Euteleostomi</taxon>
        <taxon>Archelosauria</taxon>
        <taxon>Archosauria</taxon>
        <taxon>Dinosauria</taxon>
        <taxon>Saurischia</taxon>
        <taxon>Theropoda</taxon>
        <taxon>Coelurosauria</taxon>
        <taxon>Aves</taxon>
        <taxon>Neognathae</taxon>
        <taxon>Neoaves</taxon>
        <taxon>Aequornithes</taxon>
        <taxon>Sphenisciformes</taxon>
        <taxon>Spheniscidae</taxon>
        <taxon>Pygoscelis</taxon>
    </lineage>
</organism>
<feature type="non-terminal residue" evidence="1">
    <location>
        <position position="48"/>
    </location>
</feature>
<accession>A0A093NWE9</accession>
<evidence type="ECO:0000313" key="1">
    <source>
        <dbReference type="EMBL" id="KFW69073.1"/>
    </source>
</evidence>
<name>A0A093NWE9_PYGAD</name>
<dbReference type="Proteomes" id="UP000054081">
    <property type="component" value="Unassembled WGS sequence"/>
</dbReference>
<gene>
    <name evidence="1" type="ORF">AS28_07010</name>
</gene>
<dbReference type="EMBL" id="KL225217">
    <property type="protein sequence ID" value="KFW69073.1"/>
    <property type="molecule type" value="Genomic_DNA"/>
</dbReference>